<dbReference type="PRINTS" id="PR00625">
    <property type="entry name" value="JDOMAIN"/>
</dbReference>
<dbReference type="PROSITE" id="PS50076">
    <property type="entry name" value="DNAJ_2"/>
    <property type="match status" value="1"/>
</dbReference>
<dbReference type="Pfam" id="PF00083">
    <property type="entry name" value="Sugar_tr"/>
    <property type="match status" value="1"/>
</dbReference>
<dbReference type="NCBIfam" id="TIGR00879">
    <property type="entry name" value="SP"/>
    <property type="match status" value="1"/>
</dbReference>
<dbReference type="Gene3D" id="1.10.287.110">
    <property type="entry name" value="DnaJ domain"/>
    <property type="match status" value="1"/>
</dbReference>
<reference evidence="10 11" key="1">
    <citation type="submission" date="2024-04" db="EMBL/GenBank/DDBJ databases">
        <title>genome sequences of Mucor flavus KT1a and Helicostylum pulchrum KT1b strains isolated from the surface of a dry-aged beef.</title>
        <authorList>
            <person name="Toyotome T."/>
            <person name="Hosono M."/>
            <person name="Torimaru M."/>
            <person name="Fukuda K."/>
            <person name="Mikami N."/>
        </authorList>
    </citation>
    <scope>NUCLEOTIDE SEQUENCE [LARGE SCALE GENOMIC DNA]</scope>
    <source>
        <strain evidence="10 11">KT1a</strain>
    </source>
</reference>
<proteinExistence type="inferred from homology"/>
<dbReference type="InterPro" id="IPR005828">
    <property type="entry name" value="MFS_sugar_transport-like"/>
</dbReference>
<evidence type="ECO:0000313" key="11">
    <source>
        <dbReference type="Proteomes" id="UP001473302"/>
    </source>
</evidence>
<dbReference type="Gene3D" id="2.60.260.20">
    <property type="entry name" value="Urease metallochaperone UreE, N-terminal domain"/>
    <property type="match status" value="2"/>
</dbReference>
<feature type="transmembrane region" description="Helical" evidence="7">
    <location>
        <begin position="457"/>
        <end position="476"/>
    </location>
</feature>
<feature type="transmembrane region" description="Helical" evidence="7">
    <location>
        <begin position="724"/>
        <end position="745"/>
    </location>
</feature>
<accession>A0ABP9Z6P9</accession>
<dbReference type="PANTHER" id="PTHR48022:SF2">
    <property type="entry name" value="PLASTIDIC GLUCOSE TRANSPORTER 4"/>
    <property type="match status" value="1"/>
</dbReference>
<dbReference type="InterPro" id="IPR018253">
    <property type="entry name" value="DnaJ_domain_CS"/>
</dbReference>
<evidence type="ECO:0000256" key="4">
    <source>
        <dbReference type="ARBA" id="ARBA00022692"/>
    </source>
</evidence>
<dbReference type="InterPro" id="IPR036869">
    <property type="entry name" value="J_dom_sf"/>
</dbReference>
<dbReference type="InterPro" id="IPR001623">
    <property type="entry name" value="DnaJ_domain"/>
</dbReference>
<evidence type="ECO:0000256" key="5">
    <source>
        <dbReference type="ARBA" id="ARBA00022989"/>
    </source>
</evidence>
<evidence type="ECO:0000259" key="8">
    <source>
        <dbReference type="PROSITE" id="PS50076"/>
    </source>
</evidence>
<dbReference type="InterPro" id="IPR020846">
    <property type="entry name" value="MFS_dom"/>
</dbReference>
<dbReference type="PROSITE" id="PS00216">
    <property type="entry name" value="SUGAR_TRANSPORT_1"/>
    <property type="match status" value="1"/>
</dbReference>
<dbReference type="InterPro" id="IPR002939">
    <property type="entry name" value="DnaJ_C"/>
</dbReference>
<feature type="domain" description="J" evidence="8">
    <location>
        <begin position="7"/>
        <end position="71"/>
    </location>
</feature>
<feature type="transmembrane region" description="Helical" evidence="7">
    <location>
        <begin position="645"/>
        <end position="668"/>
    </location>
</feature>
<feature type="transmembrane region" description="Helical" evidence="7">
    <location>
        <begin position="496"/>
        <end position="514"/>
    </location>
</feature>
<keyword evidence="4 7" id="KW-0812">Transmembrane</keyword>
<dbReference type="PROSITE" id="PS50850">
    <property type="entry name" value="MFS"/>
    <property type="match status" value="1"/>
</dbReference>
<dbReference type="SUPFAM" id="SSF49493">
    <property type="entry name" value="HSP40/DnaJ peptide-binding domain"/>
    <property type="match status" value="2"/>
</dbReference>
<dbReference type="CDD" id="cd06257">
    <property type="entry name" value="DnaJ"/>
    <property type="match status" value="1"/>
</dbReference>
<dbReference type="InterPro" id="IPR008971">
    <property type="entry name" value="HSP40/DnaJ_pept-bd"/>
</dbReference>
<evidence type="ECO:0000256" key="1">
    <source>
        <dbReference type="ARBA" id="ARBA00004141"/>
    </source>
</evidence>
<evidence type="ECO:0000256" key="7">
    <source>
        <dbReference type="SAM" id="Phobius"/>
    </source>
</evidence>
<dbReference type="InterPro" id="IPR050360">
    <property type="entry name" value="MFS_Sugar_Transporters"/>
</dbReference>
<comment type="caution">
    <text evidence="10">The sequence shown here is derived from an EMBL/GenBank/DDBJ whole genome shotgun (WGS) entry which is preliminary data.</text>
</comment>
<evidence type="ECO:0000256" key="3">
    <source>
        <dbReference type="ARBA" id="ARBA00022448"/>
    </source>
</evidence>
<feature type="transmembrane region" description="Helical" evidence="7">
    <location>
        <begin position="751"/>
        <end position="772"/>
    </location>
</feature>
<comment type="similarity">
    <text evidence="2">Belongs to the major facilitator superfamily. Sugar transporter (TC 2.A.1.1) family.</text>
</comment>
<feature type="transmembrane region" description="Helical" evidence="7">
    <location>
        <begin position="320"/>
        <end position="349"/>
    </location>
</feature>
<feature type="transmembrane region" description="Helical" evidence="7">
    <location>
        <begin position="425"/>
        <end position="445"/>
    </location>
</feature>
<feature type="transmembrane region" description="Helical" evidence="7">
    <location>
        <begin position="680"/>
        <end position="703"/>
    </location>
</feature>
<keyword evidence="6 7" id="KW-0472">Membrane</keyword>
<keyword evidence="11" id="KW-1185">Reference proteome</keyword>
<feature type="transmembrane region" description="Helical" evidence="7">
    <location>
        <begin position="369"/>
        <end position="387"/>
    </location>
</feature>
<feature type="transmembrane region" description="Helical" evidence="7">
    <location>
        <begin position="616"/>
        <end position="638"/>
    </location>
</feature>
<dbReference type="SUPFAM" id="SSF103473">
    <property type="entry name" value="MFS general substrate transporter"/>
    <property type="match status" value="1"/>
</dbReference>
<dbReference type="PROSITE" id="PS00636">
    <property type="entry name" value="DNAJ_1"/>
    <property type="match status" value="1"/>
</dbReference>
<dbReference type="Proteomes" id="UP001473302">
    <property type="component" value="Unassembled WGS sequence"/>
</dbReference>
<feature type="transmembrane region" description="Helical" evidence="7">
    <location>
        <begin position="578"/>
        <end position="596"/>
    </location>
</feature>
<dbReference type="SUPFAM" id="SSF46565">
    <property type="entry name" value="Chaperone J-domain"/>
    <property type="match status" value="1"/>
</dbReference>
<dbReference type="InterPro" id="IPR003663">
    <property type="entry name" value="Sugar/inositol_transpt"/>
</dbReference>
<dbReference type="PANTHER" id="PTHR48022">
    <property type="entry name" value="PLASTIDIC GLUCOSE TRANSPORTER 4"/>
    <property type="match status" value="1"/>
</dbReference>
<keyword evidence="5 7" id="KW-1133">Transmembrane helix</keyword>
<gene>
    <name evidence="10" type="ORF">MFLAVUS_008243</name>
</gene>
<dbReference type="InterPro" id="IPR036259">
    <property type="entry name" value="MFS_trans_sf"/>
</dbReference>
<dbReference type="InterPro" id="IPR005829">
    <property type="entry name" value="Sugar_transporter_CS"/>
</dbReference>
<evidence type="ECO:0000256" key="2">
    <source>
        <dbReference type="ARBA" id="ARBA00010992"/>
    </source>
</evidence>
<dbReference type="PRINTS" id="PR00171">
    <property type="entry name" value="SUGRTRNSPORT"/>
</dbReference>
<dbReference type="EMBL" id="BAABUK010000022">
    <property type="protein sequence ID" value="GAA5814741.1"/>
    <property type="molecule type" value="Genomic_DNA"/>
</dbReference>
<dbReference type="Gene3D" id="1.20.1250.20">
    <property type="entry name" value="MFS general substrate transporter like domains"/>
    <property type="match status" value="1"/>
</dbReference>
<evidence type="ECO:0000259" key="9">
    <source>
        <dbReference type="PROSITE" id="PS50850"/>
    </source>
</evidence>
<organism evidence="10 11">
    <name type="scientific">Mucor flavus</name>
    <dbReference type="NCBI Taxonomy" id="439312"/>
    <lineage>
        <taxon>Eukaryota</taxon>
        <taxon>Fungi</taxon>
        <taxon>Fungi incertae sedis</taxon>
        <taxon>Mucoromycota</taxon>
        <taxon>Mucoromycotina</taxon>
        <taxon>Mucoromycetes</taxon>
        <taxon>Mucorales</taxon>
        <taxon>Mucorineae</taxon>
        <taxon>Mucoraceae</taxon>
        <taxon>Mucor</taxon>
    </lineage>
</organism>
<dbReference type="Pfam" id="PF01556">
    <property type="entry name" value="DnaJ_C"/>
    <property type="match status" value="1"/>
</dbReference>
<evidence type="ECO:0000256" key="6">
    <source>
        <dbReference type="ARBA" id="ARBA00023136"/>
    </source>
</evidence>
<keyword evidence="3" id="KW-0813">Transport</keyword>
<dbReference type="PROSITE" id="PS00217">
    <property type="entry name" value="SUGAR_TRANSPORT_2"/>
    <property type="match status" value="1"/>
</dbReference>
<protein>
    <recommendedName>
        <fullName evidence="12">Major facilitator superfamily (MFS) profile domain-containing protein</fullName>
    </recommendedName>
</protein>
<evidence type="ECO:0000313" key="10">
    <source>
        <dbReference type="EMBL" id="GAA5814741.1"/>
    </source>
</evidence>
<dbReference type="CDD" id="cd10747">
    <property type="entry name" value="DnaJ_C"/>
    <property type="match status" value="1"/>
</dbReference>
<name>A0ABP9Z6P9_9FUNG</name>
<feature type="domain" description="Major facilitator superfamily (MFS) profile" evidence="9">
    <location>
        <begin position="325"/>
        <end position="776"/>
    </location>
</feature>
<evidence type="ECO:0008006" key="12">
    <source>
        <dbReference type="Google" id="ProtNLM"/>
    </source>
</evidence>
<dbReference type="SMART" id="SM00271">
    <property type="entry name" value="DnaJ"/>
    <property type="match status" value="1"/>
</dbReference>
<feature type="transmembrane region" description="Helical" evidence="7">
    <location>
        <begin position="399"/>
        <end position="419"/>
    </location>
</feature>
<sequence length="789" mass="87672">MEKEKEDYYQILDVSKDADETEIKKAYRKLALKFHPDRNKEESAKVKFQMIAEAFEVLSDKKKRQEYDASKLGGSYYNDAYSGFSPEELFAQFFSGPASPLSSDDDDFFSFFGHTAAPPSPPYKPRSVKRPLSVSLNDLYTGATKRLKVTRKVYNKQGRTVPSDKVLTIKVSPGWKSGTKVRFPGEGDQLPTGDRQDIEFEIKEKPHATFTRKGCNLHTTMTISLLEALTGFKKELKRLDGSILTVEEHESSIIHAGQEKIIIGEGMPNYKSGGKEFPKTLTEEQRETLKAVLAESKRQGPEYERCFPPIESLNRRKATIWSIFATSVACLGGFLFGYDLGVVGGMLISPSFQTYFGIDPNDKLREAEINGTIVSVLQVGCLFGALLSTSTADRFGRKYSILLASLVFLIGDILQIIGLRLEVMYTGRVISGLGVGALSMLVPIYVAEIAHQSQRGLLGGLWMFFIATGLAVSYWSHYVVRKLIDEQDNMLWRIPLIIQIIPAILLFFGMLFLFETPRWLCAHDKISEAQSALSKICDPSQNLHDEMKLIQDSVDLERRLSSTTSWKHVFSSHNRSRLFLGCALQMLQQLTGINVINYFSPMVFRSIGLSSGEAELFAIGVYGILKMVVVLIGILWCVDRFGRRPLLVAGGVGMGICMYAFSICVSSTPVPTLGVPVDSGLTVTAGLGIASMYIFAAFFALSWGPCPWIYCSEIYPMSTRAKSTSVTTAVNWAFNALIGKVSPILLATSTMGTYVFFGSCCILASVFCYLFVPETKGRTLEEIDELFIK</sequence>
<dbReference type="Pfam" id="PF00226">
    <property type="entry name" value="DnaJ"/>
    <property type="match status" value="1"/>
</dbReference>
<comment type="subcellular location">
    <subcellularLocation>
        <location evidence="1">Membrane</location>
        <topology evidence="1">Multi-pass membrane protein</topology>
    </subcellularLocation>
</comment>